<dbReference type="AlphaFoldDB" id="A0A9W4QZW5"/>
<name>A0A9W4QZW5_9GAMM</name>
<organism evidence="2 3">
    <name type="scientific">Pseudoalteromonas holothuriae</name>
    <dbReference type="NCBI Taxonomy" id="2963714"/>
    <lineage>
        <taxon>Bacteria</taxon>
        <taxon>Pseudomonadati</taxon>
        <taxon>Pseudomonadota</taxon>
        <taxon>Gammaproteobacteria</taxon>
        <taxon>Alteromonadales</taxon>
        <taxon>Pseudoalteromonadaceae</taxon>
        <taxon>Pseudoalteromonas</taxon>
    </lineage>
</organism>
<proteinExistence type="predicted"/>
<evidence type="ECO:0000313" key="3">
    <source>
        <dbReference type="Proteomes" id="UP001152467"/>
    </source>
</evidence>
<evidence type="ECO:0008006" key="5">
    <source>
        <dbReference type="Google" id="ProtNLM"/>
    </source>
</evidence>
<keyword evidence="3" id="KW-1185">Reference proteome</keyword>
<evidence type="ECO:0000313" key="1">
    <source>
        <dbReference type="EMBL" id="CAH9051025.1"/>
    </source>
</evidence>
<dbReference type="EMBL" id="CAMAPC010000011">
    <property type="protein sequence ID" value="CAH9061684.1"/>
    <property type="molecule type" value="Genomic_DNA"/>
</dbReference>
<dbReference type="RefSeq" id="WP_261591513.1">
    <property type="nucleotide sequence ID" value="NZ_CAMAPC010000011.1"/>
</dbReference>
<reference evidence="2 4" key="1">
    <citation type="submission" date="2022-07" db="EMBL/GenBank/DDBJ databases">
        <authorList>
            <person name="Criscuolo A."/>
        </authorList>
    </citation>
    <scope>NUCLEOTIDE SEQUENCE</scope>
    <source>
        <strain evidence="4">CIP 111951</strain>
        <strain evidence="2">CIP111854</strain>
        <strain evidence="1">CIP111951</strain>
    </source>
</reference>
<comment type="caution">
    <text evidence="2">The sequence shown here is derived from an EMBL/GenBank/DDBJ whole genome shotgun (WGS) entry which is preliminary data.</text>
</comment>
<dbReference type="EMBL" id="CAMAPD010000001">
    <property type="protein sequence ID" value="CAH9051025.1"/>
    <property type="molecule type" value="Genomic_DNA"/>
</dbReference>
<evidence type="ECO:0000313" key="4">
    <source>
        <dbReference type="Proteomes" id="UP001152485"/>
    </source>
</evidence>
<protein>
    <recommendedName>
        <fullName evidence="5">Flagellar basal body rod protein FlgB</fullName>
    </recommendedName>
</protein>
<evidence type="ECO:0000313" key="2">
    <source>
        <dbReference type="EMBL" id="CAH9061684.1"/>
    </source>
</evidence>
<dbReference type="Proteomes" id="UP001152485">
    <property type="component" value="Unassembled WGS sequence"/>
</dbReference>
<sequence length="123" mass="13400">MSDLLSIEALRLSMNIAATQQRLALENIASHSISNAGSQRADFSTLLAEVNALPAEQRAQVISNLSSQWQEVESSYIQQSHKKATLDEEVALSMKASGSYRKLAEVLNRKLGLMNLAISGGKR</sequence>
<dbReference type="Proteomes" id="UP001152467">
    <property type="component" value="Unassembled WGS sequence"/>
</dbReference>
<accession>A0A9W4QZW5</accession>
<gene>
    <name evidence="2" type="ORF">PSECIP111854_02861</name>
    <name evidence="1" type="ORF">PSECIP111951_00313</name>
</gene>